<dbReference type="Gene3D" id="1.20.120.450">
    <property type="entry name" value="dinb family like domain"/>
    <property type="match status" value="1"/>
</dbReference>
<gene>
    <name evidence="2" type="ORF">GCM10008938_26620</name>
</gene>
<comment type="caution">
    <text evidence="2">The sequence shown here is derived from an EMBL/GenBank/DDBJ whole genome shotgun (WGS) entry which is preliminary data.</text>
</comment>
<name>A0ABQ2D0H5_9DEIO</name>
<organism evidence="2 3">
    <name type="scientific">Deinococcus roseus</name>
    <dbReference type="NCBI Taxonomy" id="392414"/>
    <lineage>
        <taxon>Bacteria</taxon>
        <taxon>Thermotogati</taxon>
        <taxon>Deinococcota</taxon>
        <taxon>Deinococci</taxon>
        <taxon>Deinococcales</taxon>
        <taxon>Deinococcaceae</taxon>
        <taxon>Deinococcus</taxon>
    </lineage>
</organism>
<reference evidence="3" key="1">
    <citation type="journal article" date="2019" name="Int. J. Syst. Evol. Microbiol.">
        <title>The Global Catalogue of Microorganisms (GCM) 10K type strain sequencing project: providing services to taxonomists for standard genome sequencing and annotation.</title>
        <authorList>
            <consortium name="The Broad Institute Genomics Platform"/>
            <consortium name="The Broad Institute Genome Sequencing Center for Infectious Disease"/>
            <person name="Wu L."/>
            <person name="Ma J."/>
        </authorList>
    </citation>
    <scope>NUCLEOTIDE SEQUENCE [LARGE SCALE GENOMIC DNA]</scope>
    <source>
        <strain evidence="3">JCM 14370</strain>
    </source>
</reference>
<dbReference type="SUPFAM" id="SSF109854">
    <property type="entry name" value="DinB/YfiT-like putative metalloenzymes"/>
    <property type="match status" value="1"/>
</dbReference>
<dbReference type="InterPro" id="IPR034660">
    <property type="entry name" value="DinB/YfiT-like"/>
</dbReference>
<dbReference type="RefSeq" id="WP_189003187.1">
    <property type="nucleotide sequence ID" value="NZ_BMOD01000009.1"/>
</dbReference>
<dbReference type="EMBL" id="BMOD01000009">
    <property type="protein sequence ID" value="GGJ39250.1"/>
    <property type="molecule type" value="Genomic_DNA"/>
</dbReference>
<proteinExistence type="predicted"/>
<accession>A0ABQ2D0H5</accession>
<evidence type="ECO:0000313" key="3">
    <source>
        <dbReference type="Proteomes" id="UP000632222"/>
    </source>
</evidence>
<dbReference type="Pfam" id="PF12867">
    <property type="entry name" value="DinB_2"/>
    <property type="match status" value="1"/>
</dbReference>
<feature type="domain" description="DinB-like" evidence="1">
    <location>
        <begin position="26"/>
        <end position="162"/>
    </location>
</feature>
<keyword evidence="3" id="KW-1185">Reference proteome</keyword>
<evidence type="ECO:0000259" key="1">
    <source>
        <dbReference type="Pfam" id="PF12867"/>
    </source>
</evidence>
<protein>
    <recommendedName>
        <fullName evidence="1">DinB-like domain-containing protein</fullName>
    </recommendedName>
</protein>
<dbReference type="InterPro" id="IPR024775">
    <property type="entry name" value="DinB-like"/>
</dbReference>
<sequence>MTSKNELVLSRPEAQNSEIAMGLGMLQMARERTLRTVESLHPGSLDVLVNGHTIGSLLYHIAVVEVDWLYSEVLQQELPAWCSAYFPIEHRTSDDNLSHVLGEPLSRHLERLKRVRQDLLDTYQQMTLEDFGTLRKLSHYDVSPEWVLFHLLHHESLHFGQIQTLIRVAGLREGTFRYLTS</sequence>
<dbReference type="Proteomes" id="UP000632222">
    <property type="component" value="Unassembled WGS sequence"/>
</dbReference>
<evidence type="ECO:0000313" key="2">
    <source>
        <dbReference type="EMBL" id="GGJ39250.1"/>
    </source>
</evidence>